<dbReference type="eggNOG" id="COG4585">
    <property type="taxonomic scope" value="Bacteria"/>
</dbReference>
<dbReference type="GO" id="GO:0016301">
    <property type="term" value="F:kinase activity"/>
    <property type="evidence" value="ECO:0007669"/>
    <property type="project" value="UniProtKB-KW"/>
</dbReference>
<feature type="transmembrane region" description="Helical" evidence="1">
    <location>
        <begin position="23"/>
        <end position="41"/>
    </location>
</feature>
<dbReference type="AlphaFoldDB" id="A0A086ZK89"/>
<feature type="transmembrane region" description="Helical" evidence="1">
    <location>
        <begin position="115"/>
        <end position="132"/>
    </location>
</feature>
<sequence>MNVRAWPVSVLRWLETHITHDKFIIAVAVVGAVGSLAASVFDKEFTDSPVRIFVAGLLSLGLLATLMTTAVSTSVVFCCVIVVSFWSDYSPVDWLIVLVCCCILLGYVDELKPWLDALPFLGLVLMLIDTAIHNGFNFSVYVLMGGIFIGAWLVGRFARKQQQLQQVMRIRQQLEIANMRLRQQQRNHWLARDIHDSVTNELSYIILLSTLDDAPLTVEKQHLIGRKAKETLNKVHEIIDILDCNGDASLGITESSPQSFRERMTGYCKKQDEDLRQAGYQGTSTVIGEGELNGVAKSVVWHLLTELYANIVRHCTPHVDTYSLVVRFTERDISVLQTNTCDKGVRYVNGIRSGKGLNLQQAAVQSLEGQMTMTYEDGTWLVSVRIPIV</sequence>
<evidence type="ECO:0000313" key="2">
    <source>
        <dbReference type="EMBL" id="KFI46939.1"/>
    </source>
</evidence>
<keyword evidence="1" id="KW-1133">Transmembrane helix</keyword>
<keyword evidence="1" id="KW-0472">Membrane</keyword>
<keyword evidence="2" id="KW-0418">Kinase</keyword>
<comment type="caution">
    <text evidence="2">The sequence shown here is derived from an EMBL/GenBank/DDBJ whole genome shotgun (WGS) entry which is preliminary data.</text>
</comment>
<dbReference type="OrthoDB" id="3228207at2"/>
<gene>
    <name evidence="2" type="ORF">BBOH_0413</name>
</gene>
<keyword evidence="1" id="KW-0812">Transmembrane</keyword>
<name>A0A086ZK89_9BIFI</name>
<keyword evidence="3" id="KW-1185">Reference proteome</keyword>
<protein>
    <submittedName>
        <fullName evidence="2">Two-component system sensor kinase</fullName>
    </submittedName>
</protein>
<feature type="transmembrane region" description="Helical" evidence="1">
    <location>
        <begin position="53"/>
        <end position="86"/>
    </location>
</feature>
<dbReference type="Proteomes" id="UP000029096">
    <property type="component" value="Unassembled WGS sequence"/>
</dbReference>
<feature type="transmembrane region" description="Helical" evidence="1">
    <location>
        <begin position="92"/>
        <end position="108"/>
    </location>
</feature>
<proteinExistence type="predicted"/>
<evidence type="ECO:0000313" key="3">
    <source>
        <dbReference type="Proteomes" id="UP000029096"/>
    </source>
</evidence>
<feature type="transmembrane region" description="Helical" evidence="1">
    <location>
        <begin position="138"/>
        <end position="158"/>
    </location>
</feature>
<reference evidence="2 3" key="1">
    <citation type="submission" date="2014-03" db="EMBL/GenBank/DDBJ databases">
        <title>Genomics of Bifidobacteria.</title>
        <authorList>
            <person name="Ventura M."/>
            <person name="Milani C."/>
            <person name="Lugli G.A."/>
        </authorList>
    </citation>
    <scope>NUCLEOTIDE SEQUENCE [LARGE SCALE GENOMIC DNA]</scope>
    <source>
        <strain evidence="2 3">DSM 22767</strain>
    </source>
</reference>
<organism evidence="2 3">
    <name type="scientific">Bifidobacterium bohemicum DSM 22767</name>
    <dbReference type="NCBI Taxonomy" id="1437606"/>
    <lineage>
        <taxon>Bacteria</taxon>
        <taxon>Bacillati</taxon>
        <taxon>Actinomycetota</taxon>
        <taxon>Actinomycetes</taxon>
        <taxon>Bifidobacteriales</taxon>
        <taxon>Bifidobacteriaceae</taxon>
        <taxon>Bifidobacterium</taxon>
    </lineage>
</organism>
<dbReference type="Gene3D" id="6.10.250.2870">
    <property type="match status" value="1"/>
</dbReference>
<dbReference type="STRING" id="1437606.BBOH_0413"/>
<keyword evidence="2" id="KW-0808">Transferase</keyword>
<evidence type="ECO:0000256" key="1">
    <source>
        <dbReference type="SAM" id="Phobius"/>
    </source>
</evidence>
<dbReference type="RefSeq" id="WP_033520476.1">
    <property type="nucleotide sequence ID" value="NZ_JGYP01000001.1"/>
</dbReference>
<accession>A0A086ZK89</accession>
<dbReference type="EMBL" id="JGYP01000001">
    <property type="protein sequence ID" value="KFI46939.1"/>
    <property type="molecule type" value="Genomic_DNA"/>
</dbReference>